<evidence type="ECO:0000256" key="8">
    <source>
        <dbReference type="ARBA" id="ARBA00022777"/>
    </source>
</evidence>
<dbReference type="SUPFAM" id="SSF48317">
    <property type="entry name" value="Acid phosphatase/Vanadium-dependent haloperoxidase"/>
    <property type="match status" value="1"/>
</dbReference>
<evidence type="ECO:0000256" key="6">
    <source>
        <dbReference type="ARBA" id="ARBA00022692"/>
    </source>
</evidence>
<keyword evidence="22" id="KW-1185">Reference proteome</keyword>
<evidence type="ECO:0000256" key="17">
    <source>
        <dbReference type="PIRSR" id="PIRSR600829-3"/>
    </source>
</evidence>
<feature type="transmembrane region" description="Helical" evidence="19">
    <location>
        <begin position="199"/>
        <end position="223"/>
    </location>
</feature>
<proteinExistence type="inferred from homology"/>
<evidence type="ECO:0000256" key="5">
    <source>
        <dbReference type="ARBA" id="ARBA00022679"/>
    </source>
</evidence>
<feature type="transmembrane region" description="Helical" evidence="19">
    <location>
        <begin position="158"/>
        <end position="178"/>
    </location>
</feature>
<dbReference type="PANTHER" id="PTHR34299">
    <property type="entry name" value="DIACYLGLYCEROL KINASE"/>
    <property type="match status" value="1"/>
</dbReference>
<evidence type="ECO:0000256" key="3">
    <source>
        <dbReference type="ARBA" id="ARBA00022475"/>
    </source>
</evidence>
<dbReference type="InterPro" id="IPR036938">
    <property type="entry name" value="PAP2/HPO_sf"/>
</dbReference>
<keyword evidence="18" id="KW-0479">Metal-binding</keyword>
<dbReference type="Pfam" id="PF01219">
    <property type="entry name" value="DAGK_prokar"/>
    <property type="match status" value="1"/>
</dbReference>
<keyword evidence="18" id="KW-0460">Magnesium</keyword>
<feature type="transmembrane region" description="Helical" evidence="19">
    <location>
        <begin position="77"/>
        <end position="96"/>
    </location>
</feature>
<dbReference type="InterPro" id="IPR000326">
    <property type="entry name" value="PAP2/HPO"/>
</dbReference>
<keyword evidence="6 19" id="KW-0812">Transmembrane</keyword>
<keyword evidence="14" id="KW-1208">Phospholipid metabolism</keyword>
<name>A0A1I0VHJ4_9CLOT</name>
<dbReference type="CDD" id="cd14266">
    <property type="entry name" value="UDPK_IM_PAP2_like"/>
    <property type="match status" value="1"/>
</dbReference>
<keyword evidence="4" id="KW-0444">Lipid biosynthesis</keyword>
<feature type="binding site" evidence="18">
    <location>
        <position position="97"/>
    </location>
    <ligand>
        <name>a divalent metal cation</name>
        <dbReference type="ChEBI" id="CHEBI:60240"/>
    </ligand>
</feature>
<dbReference type="GO" id="GO:0008654">
    <property type="term" value="P:phospholipid biosynthetic process"/>
    <property type="evidence" value="ECO:0007669"/>
    <property type="project" value="UniProtKB-KW"/>
</dbReference>
<feature type="domain" description="Phosphatidic acid phosphatase type 2/haloperoxidase" evidence="20">
    <location>
        <begin position="158"/>
        <end position="253"/>
    </location>
</feature>
<evidence type="ECO:0000256" key="16">
    <source>
        <dbReference type="PIRSR" id="PIRSR600829-2"/>
    </source>
</evidence>
<dbReference type="PROSITE" id="PS01069">
    <property type="entry name" value="DAGK_PROKAR"/>
    <property type="match status" value="1"/>
</dbReference>
<evidence type="ECO:0000256" key="14">
    <source>
        <dbReference type="ARBA" id="ARBA00023264"/>
    </source>
</evidence>
<dbReference type="GO" id="GO:0005524">
    <property type="term" value="F:ATP binding"/>
    <property type="evidence" value="ECO:0007669"/>
    <property type="project" value="UniProtKB-KW"/>
</dbReference>
<feature type="transmembrane region" description="Helical" evidence="19">
    <location>
        <begin position="117"/>
        <end position="138"/>
    </location>
</feature>
<keyword evidence="13" id="KW-0594">Phospholipid biosynthesis</keyword>
<feature type="transmembrane region" description="Helical" evidence="19">
    <location>
        <begin position="235"/>
        <end position="256"/>
    </location>
</feature>
<evidence type="ECO:0000256" key="18">
    <source>
        <dbReference type="PIRSR" id="PIRSR600829-4"/>
    </source>
</evidence>
<evidence type="ECO:0000313" key="21">
    <source>
        <dbReference type="EMBL" id="SFA75782.1"/>
    </source>
</evidence>
<dbReference type="AlphaFoldDB" id="A0A1I0VHJ4"/>
<accession>A0A1I0VHJ4</accession>
<evidence type="ECO:0000256" key="13">
    <source>
        <dbReference type="ARBA" id="ARBA00023209"/>
    </source>
</evidence>
<evidence type="ECO:0000256" key="9">
    <source>
        <dbReference type="ARBA" id="ARBA00022840"/>
    </source>
</evidence>
<evidence type="ECO:0000256" key="11">
    <source>
        <dbReference type="ARBA" id="ARBA00023098"/>
    </source>
</evidence>
<feature type="binding site" evidence="16">
    <location>
        <position position="90"/>
    </location>
    <ligand>
        <name>substrate</name>
    </ligand>
</feature>
<sequence>MKIKIIINMDNRRNICETYTVWGDFMKLRKLVDSFNYAIEGIIYAIRTQRNMKIHMIATLLVLTICFFYDLSKIELLIIGITITMVIAAELVNTAIEAAVDATTNFYHPLAKIAKNVAAGAVLVTAINSLFVGYIIFWDKITEIVFTTANKIKQSEPYMIFIILAIVCVATLVVKAIYGEGTPLKGGMPSGHSAISFSLATIMALITEEPLVVMIGYILALIVAQSRVDSEVHSILEVICGGVFGTLLTLLIFKLLS</sequence>
<evidence type="ECO:0000256" key="2">
    <source>
        <dbReference type="ARBA" id="ARBA00005967"/>
    </source>
</evidence>
<dbReference type="Gene3D" id="1.10.287.3610">
    <property type="match status" value="1"/>
</dbReference>
<dbReference type="GO" id="GO:0016301">
    <property type="term" value="F:kinase activity"/>
    <property type="evidence" value="ECO:0007669"/>
    <property type="project" value="UniProtKB-KW"/>
</dbReference>
<dbReference type="Pfam" id="PF01569">
    <property type="entry name" value="PAP2"/>
    <property type="match status" value="1"/>
</dbReference>
<keyword evidence="10 19" id="KW-1133">Transmembrane helix</keyword>
<evidence type="ECO:0000256" key="7">
    <source>
        <dbReference type="ARBA" id="ARBA00022741"/>
    </source>
</evidence>
<protein>
    <submittedName>
        <fullName evidence="21">Diacylglycerol kinase (ATP)</fullName>
    </submittedName>
</protein>
<dbReference type="PANTHER" id="PTHR34299:SF1">
    <property type="entry name" value="DIACYLGLYCEROL KINASE"/>
    <property type="match status" value="1"/>
</dbReference>
<evidence type="ECO:0000256" key="19">
    <source>
        <dbReference type="SAM" id="Phobius"/>
    </source>
</evidence>
<dbReference type="STRING" id="84698.SAMN04488528_100276"/>
<gene>
    <name evidence="21" type="ORF">SAMN04488528_100276</name>
</gene>
<keyword evidence="12 19" id="KW-0472">Membrane</keyword>
<dbReference type="Gene3D" id="1.20.144.10">
    <property type="entry name" value="Phosphatidic acid phosphatase type 2/haloperoxidase"/>
    <property type="match status" value="1"/>
</dbReference>
<keyword evidence="11" id="KW-0443">Lipid metabolism</keyword>
<dbReference type="SMART" id="SM00014">
    <property type="entry name" value="acidPPc"/>
    <property type="match status" value="1"/>
</dbReference>
<dbReference type="CDD" id="cd03383">
    <property type="entry name" value="PAP2_diacylglycerolkinase"/>
    <property type="match status" value="1"/>
</dbReference>
<keyword evidence="7 17" id="KW-0547">Nucleotide-binding</keyword>
<dbReference type="Proteomes" id="UP000198619">
    <property type="component" value="Unassembled WGS sequence"/>
</dbReference>
<feature type="active site" description="Proton acceptor" evidence="15">
    <location>
        <position position="90"/>
    </location>
</feature>
<dbReference type="InterPro" id="IPR000829">
    <property type="entry name" value="DAGK"/>
</dbReference>
<keyword evidence="9 17" id="KW-0067">ATP-binding</keyword>
<comment type="subcellular location">
    <subcellularLocation>
        <location evidence="1">Cell membrane</location>
        <topology evidence="1">Multi-pass membrane protein</topology>
    </subcellularLocation>
</comment>
<reference evidence="21 22" key="1">
    <citation type="submission" date="2016-10" db="EMBL/GenBank/DDBJ databases">
        <authorList>
            <person name="de Groot N.N."/>
        </authorList>
    </citation>
    <scope>NUCLEOTIDE SEQUENCE [LARGE SCALE GENOMIC DNA]</scope>
    <source>
        <strain evidence="21 22">DSM 12271</strain>
    </source>
</reference>
<evidence type="ECO:0000256" key="15">
    <source>
        <dbReference type="PIRSR" id="PIRSR600829-1"/>
    </source>
</evidence>
<dbReference type="GO" id="GO:0046872">
    <property type="term" value="F:metal ion binding"/>
    <property type="evidence" value="ECO:0007669"/>
    <property type="project" value="UniProtKB-KW"/>
</dbReference>
<dbReference type="GO" id="GO:0005886">
    <property type="term" value="C:plasma membrane"/>
    <property type="evidence" value="ECO:0007669"/>
    <property type="project" value="UniProtKB-SubCell"/>
</dbReference>
<organism evidence="21 22">
    <name type="scientific">Clostridium frigidicarnis</name>
    <dbReference type="NCBI Taxonomy" id="84698"/>
    <lineage>
        <taxon>Bacteria</taxon>
        <taxon>Bacillati</taxon>
        <taxon>Bacillota</taxon>
        <taxon>Clostridia</taxon>
        <taxon>Eubacteriales</taxon>
        <taxon>Clostridiaceae</taxon>
        <taxon>Clostridium</taxon>
    </lineage>
</organism>
<evidence type="ECO:0000256" key="4">
    <source>
        <dbReference type="ARBA" id="ARBA00022516"/>
    </source>
</evidence>
<evidence type="ECO:0000259" key="20">
    <source>
        <dbReference type="SMART" id="SM00014"/>
    </source>
</evidence>
<dbReference type="EMBL" id="FOKI01000002">
    <property type="protein sequence ID" value="SFA75782.1"/>
    <property type="molecule type" value="Genomic_DNA"/>
</dbReference>
<evidence type="ECO:0000313" key="22">
    <source>
        <dbReference type="Proteomes" id="UP000198619"/>
    </source>
</evidence>
<keyword evidence="3" id="KW-1003">Cell membrane</keyword>
<evidence type="ECO:0000256" key="10">
    <source>
        <dbReference type="ARBA" id="ARBA00022989"/>
    </source>
</evidence>
<comment type="cofactor">
    <cofactor evidence="18">
        <name>Mg(2+)</name>
        <dbReference type="ChEBI" id="CHEBI:18420"/>
    </cofactor>
    <text evidence="18">Mn(2+), Zn(2+), Cd(2+) and Co(2+) support activity to lesser extents.</text>
</comment>
<keyword evidence="8 21" id="KW-0418">Kinase</keyword>
<feature type="binding site" evidence="17">
    <location>
        <position position="37"/>
    </location>
    <ligand>
        <name>ATP</name>
        <dbReference type="ChEBI" id="CHEBI:30616"/>
    </ligand>
</feature>
<keyword evidence="5" id="KW-0808">Transferase</keyword>
<dbReference type="InterPro" id="IPR036945">
    <property type="entry name" value="DAGK_sf"/>
</dbReference>
<feature type="binding site" evidence="17">
    <location>
        <position position="97"/>
    </location>
    <ligand>
        <name>ATP</name>
        <dbReference type="ChEBI" id="CHEBI:30616"/>
    </ligand>
</feature>
<evidence type="ECO:0000256" key="1">
    <source>
        <dbReference type="ARBA" id="ARBA00004651"/>
    </source>
</evidence>
<evidence type="ECO:0000256" key="12">
    <source>
        <dbReference type="ARBA" id="ARBA00023136"/>
    </source>
</evidence>
<comment type="similarity">
    <text evidence="2">Belongs to the bacterial diacylglycerol kinase family.</text>
</comment>